<comment type="similarity">
    <text evidence="1">Belongs to the UPF0749 family.</text>
</comment>
<reference evidence="4 5" key="1">
    <citation type="submission" date="2016-10" db="EMBL/GenBank/DDBJ databases">
        <authorList>
            <person name="de Groot N.N."/>
        </authorList>
    </citation>
    <scope>NUCLEOTIDE SEQUENCE [LARGE SCALE GENOMIC DNA]</scope>
    <source>
        <strain evidence="4 5">CGMCC 1.5058</strain>
    </source>
</reference>
<dbReference type="PANTHER" id="PTHR37313:SF2">
    <property type="entry name" value="UPF0749 PROTEIN YLXX"/>
    <property type="match status" value="1"/>
</dbReference>
<protein>
    <recommendedName>
        <fullName evidence="6">DUF881 domain-containing protein</fullName>
    </recommendedName>
</protein>
<evidence type="ECO:0008006" key="6">
    <source>
        <dbReference type="Google" id="ProtNLM"/>
    </source>
</evidence>
<proteinExistence type="inferred from homology"/>
<organism evidence="4 5">
    <name type="scientific">Proteiniclasticum ruminis</name>
    <dbReference type="NCBI Taxonomy" id="398199"/>
    <lineage>
        <taxon>Bacteria</taxon>
        <taxon>Bacillati</taxon>
        <taxon>Bacillota</taxon>
        <taxon>Clostridia</taxon>
        <taxon>Eubacteriales</taxon>
        <taxon>Clostridiaceae</taxon>
        <taxon>Proteiniclasticum</taxon>
    </lineage>
</organism>
<evidence type="ECO:0000313" key="5">
    <source>
        <dbReference type="Proteomes" id="UP000183255"/>
    </source>
</evidence>
<dbReference type="Pfam" id="PF05949">
    <property type="entry name" value="DUF881"/>
    <property type="match status" value="1"/>
</dbReference>
<dbReference type="GO" id="GO:0003723">
    <property type="term" value="F:RNA binding"/>
    <property type="evidence" value="ECO:0007669"/>
    <property type="project" value="UniProtKB-KW"/>
</dbReference>
<dbReference type="PROSITE" id="PS50889">
    <property type="entry name" value="S4"/>
    <property type="match status" value="1"/>
</dbReference>
<dbReference type="EMBL" id="FNDZ01000001">
    <property type="protein sequence ID" value="SDH91094.1"/>
    <property type="molecule type" value="Genomic_DNA"/>
</dbReference>
<evidence type="ECO:0000256" key="2">
    <source>
        <dbReference type="PROSITE-ProRule" id="PRU00182"/>
    </source>
</evidence>
<dbReference type="Proteomes" id="UP000183255">
    <property type="component" value="Unassembled WGS sequence"/>
</dbReference>
<sequence length="231" mass="26507">MGSVVIGLGLSVMVSLVAGKMNLYKVEMDQGDKVELRNNLRSEIERLKEENFNYERKLDGYRENVEDYENIYEELKLEYNRNSRLLGYEIVQGEGIILTMRDGEAKESEIPGSMESWLRIIHNEDMLKLLNELNLHGAETIEINGERVTETSEIFCSGAFISINGEKLPAPFVLKVIGDRALLDPYTANEYNQISNLKHRGIEINLEKRPIMTLDGSIEEIYPLYLDELNE</sequence>
<evidence type="ECO:0000256" key="3">
    <source>
        <dbReference type="SAM" id="Coils"/>
    </source>
</evidence>
<dbReference type="PANTHER" id="PTHR37313">
    <property type="entry name" value="UPF0749 PROTEIN RV1825"/>
    <property type="match status" value="1"/>
</dbReference>
<keyword evidence="2" id="KW-0694">RNA-binding</keyword>
<feature type="coiled-coil region" evidence="3">
    <location>
        <begin position="37"/>
        <end position="85"/>
    </location>
</feature>
<keyword evidence="3" id="KW-0175">Coiled coil</keyword>
<accession>A0A1G8G9N1</accession>
<dbReference type="Gene3D" id="3.30.70.1880">
    <property type="entry name" value="Protein of unknown function DUF881"/>
    <property type="match status" value="1"/>
</dbReference>
<evidence type="ECO:0000313" key="4">
    <source>
        <dbReference type="EMBL" id="SDH91094.1"/>
    </source>
</evidence>
<evidence type="ECO:0000256" key="1">
    <source>
        <dbReference type="ARBA" id="ARBA00009108"/>
    </source>
</evidence>
<dbReference type="InterPro" id="IPR010273">
    <property type="entry name" value="DUF881"/>
</dbReference>
<gene>
    <name evidence="4" type="ORF">SAMN05421804_101186</name>
</gene>
<name>A0A1G8G9N1_9CLOT</name>
<dbReference type="AlphaFoldDB" id="A0A1G8G9N1"/>